<dbReference type="GO" id="GO:0003723">
    <property type="term" value="F:RNA binding"/>
    <property type="evidence" value="ECO:0007669"/>
    <property type="project" value="TreeGrafter"/>
</dbReference>
<dbReference type="AlphaFoldDB" id="A0A098EEJ8"/>
<gene>
    <name evidence="6" type="ORF">MSIBF_A720005</name>
</gene>
<evidence type="ECO:0000256" key="3">
    <source>
        <dbReference type="ARBA" id="ARBA00022741"/>
    </source>
</evidence>
<dbReference type="Pfam" id="PF00152">
    <property type="entry name" value="tRNA-synt_2"/>
    <property type="match status" value="1"/>
</dbReference>
<dbReference type="GO" id="GO:0006422">
    <property type="term" value="P:aspartyl-tRNA aminoacylation"/>
    <property type="evidence" value="ECO:0007669"/>
    <property type="project" value="InterPro"/>
</dbReference>
<feature type="domain" description="Aminoacyl-tRNA synthetase class II (D/K/N)" evidence="5">
    <location>
        <begin position="17"/>
        <end position="113"/>
    </location>
</feature>
<reference evidence="6" key="1">
    <citation type="submission" date="2014-09" db="EMBL/GenBank/DDBJ databases">
        <authorList>
            <person name="Probst J Alexander"/>
        </authorList>
    </citation>
    <scope>NUCLEOTIDE SEQUENCE</scope>
</reference>
<dbReference type="GO" id="GO:0004815">
    <property type="term" value="F:aspartate-tRNA ligase activity"/>
    <property type="evidence" value="ECO:0007669"/>
    <property type="project" value="UniProtKB-EC"/>
</dbReference>
<accession>A0A098EEJ8</accession>
<dbReference type="SUPFAM" id="SSF55681">
    <property type="entry name" value="Class II aaRS and biotin synthetases"/>
    <property type="match status" value="1"/>
</dbReference>
<dbReference type="InterPro" id="IPR004364">
    <property type="entry name" value="Aa-tRNA-synt_II"/>
</dbReference>
<dbReference type="EMBL" id="CCXY01000438">
    <property type="protein sequence ID" value="CEG13934.1"/>
    <property type="molecule type" value="Genomic_DNA"/>
</dbReference>
<dbReference type="PANTHER" id="PTHR43450:SF1">
    <property type="entry name" value="ASPARTATE--TRNA LIGASE, CYTOPLASMIC"/>
    <property type="match status" value="1"/>
</dbReference>
<name>A0A098EEJ8_9ZZZZ</name>
<dbReference type="GO" id="GO:0005524">
    <property type="term" value="F:ATP binding"/>
    <property type="evidence" value="ECO:0007669"/>
    <property type="project" value="InterPro"/>
</dbReference>
<dbReference type="Gene3D" id="3.30.930.10">
    <property type="entry name" value="Bira Bifunctional Protein, Domain 2"/>
    <property type="match status" value="1"/>
</dbReference>
<organism evidence="6">
    <name type="scientific">groundwater metagenome</name>
    <dbReference type="NCBI Taxonomy" id="717931"/>
    <lineage>
        <taxon>unclassified sequences</taxon>
        <taxon>metagenomes</taxon>
        <taxon>ecological metagenomes</taxon>
    </lineage>
</organism>
<keyword evidence="3" id="KW-0547">Nucleotide-binding</keyword>
<dbReference type="PANTHER" id="PTHR43450">
    <property type="entry name" value="ASPARTYL-TRNA SYNTHETASE"/>
    <property type="match status" value="1"/>
</dbReference>
<dbReference type="GO" id="GO:0005829">
    <property type="term" value="C:cytosol"/>
    <property type="evidence" value="ECO:0007669"/>
    <property type="project" value="TreeGrafter"/>
</dbReference>
<keyword evidence="1" id="KW-0963">Cytoplasm</keyword>
<keyword evidence="2 6" id="KW-0436">Ligase</keyword>
<keyword evidence="4" id="KW-0067">ATP-binding</keyword>
<sequence length="115" mass="13564">MSKFFLEEKGKKIPWGVDIDTEGEKMLGSIIKEKFDCEIYFITKYPLKIKPFYTAPENFDLNDKYSRSFDLEYRGVEISSGGQMIHKHSLLVDRMKSMNIDPANFKFYLEAFNRL</sequence>
<proteinExistence type="predicted"/>
<dbReference type="InterPro" id="IPR045864">
    <property type="entry name" value="aa-tRNA-synth_II/BPL/LPL"/>
</dbReference>
<evidence type="ECO:0000259" key="5">
    <source>
        <dbReference type="Pfam" id="PF00152"/>
    </source>
</evidence>
<evidence type="ECO:0000256" key="1">
    <source>
        <dbReference type="ARBA" id="ARBA00022490"/>
    </source>
</evidence>
<evidence type="ECO:0000256" key="4">
    <source>
        <dbReference type="ARBA" id="ARBA00022840"/>
    </source>
</evidence>
<dbReference type="InterPro" id="IPR004523">
    <property type="entry name" value="Asp-tRNA_synthase_2"/>
</dbReference>
<dbReference type="EC" id="6.1.1.12" evidence="6"/>
<protein>
    <submittedName>
        <fullName evidence="6">Aspartate--tRNA ligase</fullName>
        <ecNumber evidence="6">6.1.1.12</ecNumber>
    </submittedName>
</protein>
<dbReference type="GO" id="GO:0017101">
    <property type="term" value="C:aminoacyl-tRNA synthetase multienzyme complex"/>
    <property type="evidence" value="ECO:0007669"/>
    <property type="project" value="TreeGrafter"/>
</dbReference>
<evidence type="ECO:0000313" key="6">
    <source>
        <dbReference type="EMBL" id="CEG13934.1"/>
    </source>
</evidence>
<evidence type="ECO:0000256" key="2">
    <source>
        <dbReference type="ARBA" id="ARBA00022598"/>
    </source>
</evidence>